<organism evidence="1 2">
    <name type="scientific">Symbiodinium microadriaticum</name>
    <name type="common">Dinoflagellate</name>
    <name type="synonym">Zooxanthella microadriatica</name>
    <dbReference type="NCBI Taxonomy" id="2951"/>
    <lineage>
        <taxon>Eukaryota</taxon>
        <taxon>Sar</taxon>
        <taxon>Alveolata</taxon>
        <taxon>Dinophyceae</taxon>
        <taxon>Suessiales</taxon>
        <taxon>Symbiodiniaceae</taxon>
        <taxon>Symbiodinium</taxon>
    </lineage>
</organism>
<protein>
    <submittedName>
        <fullName evidence="1">Uncharacterized protein</fullName>
    </submittedName>
</protein>
<name>A0A1Q9CFV9_SYMMI</name>
<dbReference type="SUPFAM" id="SSF50370">
    <property type="entry name" value="Ricin B-like lectins"/>
    <property type="match status" value="1"/>
</dbReference>
<dbReference type="Gene3D" id="2.80.10.50">
    <property type="match status" value="1"/>
</dbReference>
<evidence type="ECO:0000313" key="1">
    <source>
        <dbReference type="EMBL" id="OLP81809.1"/>
    </source>
</evidence>
<dbReference type="Proteomes" id="UP000186817">
    <property type="component" value="Unassembled WGS sequence"/>
</dbReference>
<evidence type="ECO:0000313" key="2">
    <source>
        <dbReference type="Proteomes" id="UP000186817"/>
    </source>
</evidence>
<reference evidence="1 2" key="1">
    <citation type="submission" date="2016-02" db="EMBL/GenBank/DDBJ databases">
        <title>Genome analysis of coral dinoflagellate symbionts highlights evolutionary adaptations to a symbiotic lifestyle.</title>
        <authorList>
            <person name="Aranda M."/>
            <person name="Li Y."/>
            <person name="Liew Y.J."/>
            <person name="Baumgarten S."/>
            <person name="Simakov O."/>
            <person name="Wilson M."/>
            <person name="Piel J."/>
            <person name="Ashoor H."/>
            <person name="Bougouffa S."/>
            <person name="Bajic V.B."/>
            <person name="Ryu T."/>
            <person name="Ravasi T."/>
            <person name="Bayer T."/>
            <person name="Micklem G."/>
            <person name="Kim H."/>
            <person name="Bhak J."/>
            <person name="Lajeunesse T.C."/>
            <person name="Voolstra C.R."/>
        </authorList>
    </citation>
    <scope>NUCLEOTIDE SEQUENCE [LARGE SCALE GENOMIC DNA]</scope>
    <source>
        <strain evidence="1 2">CCMP2467</strain>
    </source>
</reference>
<dbReference type="InterPro" id="IPR035992">
    <property type="entry name" value="Ricin_B-like_lectins"/>
</dbReference>
<accession>A0A1Q9CFV9</accession>
<dbReference type="AlphaFoldDB" id="A0A1Q9CFV9"/>
<sequence>MRAMSPTVFAAIELAGQLLLAMEKGIRVFKGAFAREAARAAALCAAKVAIAGNESPEQVGRFATMAAQSSGVEVVEATRLAAEAVSRAASESYELSTERSSQQVAMVKAATLATRVPLSVAADLVAAASGAEVAEQSLISGLSPAWMSRKVQAAVLVSGVGKDKSSKIAAKIAANAAANHAAADGAGPLDVRLAAQDALEGSGIAKQNADHLLAQVAAAAMAQRSARLGASASKVGQQAIAAAGGRSHGRVASEAAAEAMARLAVAASLPASAGLVQEAARGTGLFWPCRPEVDDPLWLGSTRRCSGDSWYSGVLKGAQELIGSGSKEAHPIWLAQSPQYSLSVQGQQVVILETGGVHHGHDWIVRPDGLILFASSPDMALSVDGPLQNGSQVVLKRHSGKPEPFNQWRWDGSGMLTLADNPSFDLNVRDAHIHNGASVIVWQTQKAAKHNTWASEAEGSQGSSASLSVKVPFWLRVVGSRGDPNTLWSSLAGGISAQTGYVSCSSAMNRDTDSSWMYVHDDYYHSEHVTFLKVPYGSNFILKAVEKPLAKDSKKTNLGYLACTERIELDRRDAHSTYAYVHKDKSHGTQFVEEICAGGFMLRALDGHGGYLSCVQQTSEDQNDARSTLLYVQKQNPNLAAVFVAHSTEDGQTSFLAKYGKAILCCALILVLFAGIWLAVLLAGTSEVSADSLATPRPLQINVPYDCNHQQEKYWSHAKKAWCCEHYVLGCPTTTPKSTVVPQASNFAGISSRPQSDDQDCYADVLYWQSAWTLRKQNWCCENHGIGCRVSLHSDAYDCEISPGRGTSAWSYRRQLWCCMHYARGCPSQYEVGHSSKPLYDCTTGYSDSWPAEQKAWCCYHAAVACPDRPGARYNCDAGYENWLHGWSQAKKVWCCFHHDRGCDDSDTTKYDCNNGYDNWEVGWSGSKKDWCCQNEQKACSKSGEEASEQLG</sequence>
<dbReference type="OrthoDB" id="407862at2759"/>
<keyword evidence="2" id="KW-1185">Reference proteome</keyword>
<comment type="caution">
    <text evidence="1">The sequence shown here is derived from an EMBL/GenBank/DDBJ whole genome shotgun (WGS) entry which is preliminary data.</text>
</comment>
<dbReference type="PROSITE" id="PS50231">
    <property type="entry name" value="RICIN_B_LECTIN"/>
    <property type="match status" value="1"/>
</dbReference>
<dbReference type="EMBL" id="LSRX01001248">
    <property type="protein sequence ID" value="OLP81809.1"/>
    <property type="molecule type" value="Genomic_DNA"/>
</dbReference>
<gene>
    <name evidence="1" type="ORF">AK812_SmicGene37608</name>
</gene>
<proteinExistence type="predicted"/>